<reference evidence="1" key="1">
    <citation type="submission" date="2019-11" db="EMBL/GenBank/DDBJ databases">
        <title>Leishmania tarentolae CDS.</title>
        <authorList>
            <person name="Goto Y."/>
            <person name="Yamagishi J."/>
        </authorList>
    </citation>
    <scope>NUCLEOTIDE SEQUENCE [LARGE SCALE GENOMIC DNA]</scope>
    <source>
        <strain evidence="1">Parrot Tar II</strain>
    </source>
</reference>
<dbReference type="Gene3D" id="3.30.750.80">
    <property type="entry name" value="RNA methyltransferase domain (HRMD) like"/>
    <property type="match status" value="1"/>
</dbReference>
<dbReference type="Proteomes" id="UP000419144">
    <property type="component" value="Unassembled WGS sequence"/>
</dbReference>
<dbReference type="PANTHER" id="PTHR43042">
    <property type="entry name" value="SAM-DEPENDENT METHYLTRANSFERASE"/>
    <property type="match status" value="1"/>
</dbReference>
<name>A0A640KM91_LEITA</name>
<comment type="caution">
    <text evidence="1">The sequence shown here is derived from an EMBL/GenBank/DDBJ whole genome shotgun (WGS) entry which is preliminary data.</text>
</comment>
<dbReference type="AlphaFoldDB" id="A0A640KM91"/>
<keyword evidence="2" id="KW-1185">Reference proteome</keyword>
<accession>A0A640KM91</accession>
<dbReference type="EMBL" id="BLBS01000043">
    <property type="protein sequence ID" value="GET90836.1"/>
    <property type="molecule type" value="Genomic_DNA"/>
</dbReference>
<dbReference type="Gene3D" id="3.40.50.150">
    <property type="entry name" value="Vaccinia Virus protein VP39"/>
    <property type="match status" value="1"/>
</dbReference>
<evidence type="ECO:0000313" key="2">
    <source>
        <dbReference type="Proteomes" id="UP000419144"/>
    </source>
</evidence>
<dbReference type="InterPro" id="IPR029063">
    <property type="entry name" value="SAM-dependent_MTases_sf"/>
</dbReference>
<proteinExistence type="predicted"/>
<gene>
    <name evidence="1" type="ORF">LtaPh_3023500</name>
</gene>
<evidence type="ECO:0000313" key="1">
    <source>
        <dbReference type="EMBL" id="GET90836.1"/>
    </source>
</evidence>
<dbReference type="VEuPathDB" id="TriTrypDB:LtaPh_3023500"/>
<dbReference type="SUPFAM" id="SSF53335">
    <property type="entry name" value="S-adenosyl-L-methionine-dependent methyltransferases"/>
    <property type="match status" value="1"/>
</dbReference>
<organism evidence="1 2">
    <name type="scientific">Leishmania tarentolae</name>
    <name type="common">Sauroleishmania tarentolae</name>
    <dbReference type="NCBI Taxonomy" id="5689"/>
    <lineage>
        <taxon>Eukaryota</taxon>
        <taxon>Discoba</taxon>
        <taxon>Euglenozoa</taxon>
        <taxon>Kinetoplastea</taxon>
        <taxon>Metakinetoplastina</taxon>
        <taxon>Trypanosomatida</taxon>
        <taxon>Trypanosomatidae</taxon>
        <taxon>Leishmaniinae</taxon>
        <taxon>Leishmania</taxon>
        <taxon>lizard Leishmania</taxon>
    </lineage>
</organism>
<sequence length="464" mass="52538">MHAKVLAPLAGNRVQAGHKFPQLRLQPTQHRLMTRRRQCKLPLRMFHPSSVDFAKHELEAGRIVEVRRDDNSLVALGFYEPHLRRVDVFDMTPSLASMLPVVSEDFFMARVHSAWERRRRILPQTQSNTYRVVNGYADSLPSLFVDIFSECFVRVVATSYGAERLVTPLLDFLHRRGAEDVLLDTPALGDAARVPIITPTISLPQVYVEGGVSHLWLRPNMREPSTENLFLINPAHRRTRRMMRDVGKGKRVLTIYDRSGSAAMNAVMTAKHVTAVHREEALLEWARANLICNHSASVFTTCETICCDPAELRLRYQQDVVYIECHPKFLSTSNQWAELVHSLAKNKVIGVGTMLIVAQEEAPLGVRDLLPRRSVLYGGDESKADQDSPMKRRLLAQVLRNTLEKCHLRLKFLRAFSVACDHPLLPEEESASFSQVYLVEGPALEQVFRVSPSSHRKGRIDGAT</sequence>
<dbReference type="PANTHER" id="PTHR43042:SF3">
    <property type="entry name" value="RIBOSOMAL RNA LARGE SUBUNIT METHYLTRANSFERASE YWBD-RELATED"/>
    <property type="match status" value="1"/>
</dbReference>
<protein>
    <submittedName>
        <fullName evidence="1">Uncharacterized protein</fullName>
    </submittedName>
</protein>
<dbReference type="OrthoDB" id="269872at2759"/>